<reference evidence="2 3" key="1">
    <citation type="journal article" date="2009" name="Stand. Genomic Sci.">
        <title>Complete genome sequence of Kangiella koreensis type strain (SW-125).</title>
        <authorList>
            <person name="Han C."/>
            <person name="Sikorski J."/>
            <person name="Lapidus A."/>
            <person name="Nolan M."/>
            <person name="Glavina Del Rio T."/>
            <person name="Tice H."/>
            <person name="Cheng J.F."/>
            <person name="Lucas S."/>
            <person name="Chen F."/>
            <person name="Copeland A."/>
            <person name="Ivanova N."/>
            <person name="Mavromatis K."/>
            <person name="Ovchinnikova G."/>
            <person name="Pati A."/>
            <person name="Bruce D."/>
            <person name="Goodwin L."/>
            <person name="Pitluck S."/>
            <person name="Chen A."/>
            <person name="Palaniappan K."/>
            <person name="Land M."/>
            <person name="Hauser L."/>
            <person name="Chang Y.J."/>
            <person name="Jeffries C.D."/>
            <person name="Chain P."/>
            <person name="Saunders E."/>
            <person name="Brettin T."/>
            <person name="Goker M."/>
            <person name="Tindall B.J."/>
            <person name="Bristow J."/>
            <person name="Eisen J.A."/>
            <person name="Markowitz V."/>
            <person name="Hugenholtz P."/>
            <person name="Kyrpides N.C."/>
            <person name="Klenk H.P."/>
            <person name="Detter J.C."/>
        </authorList>
    </citation>
    <scope>NUCLEOTIDE SEQUENCE [LARGE SCALE GENOMIC DNA]</scope>
    <source>
        <strain evidence="3">DSM 16069 / KCTC 12182 / SW-125</strain>
    </source>
</reference>
<feature type="transmembrane region" description="Helical" evidence="1">
    <location>
        <begin position="32"/>
        <end position="52"/>
    </location>
</feature>
<keyword evidence="3" id="KW-1185">Reference proteome</keyword>
<evidence type="ECO:0000313" key="3">
    <source>
        <dbReference type="Proteomes" id="UP000001231"/>
    </source>
</evidence>
<accession>C7RAB4</accession>
<dbReference type="KEGG" id="kko:Kkor_0813"/>
<protein>
    <submittedName>
        <fullName evidence="2">Uncharacterized protein</fullName>
    </submittedName>
</protein>
<dbReference type="OrthoDB" id="6196533at2"/>
<dbReference type="Proteomes" id="UP000001231">
    <property type="component" value="Chromosome"/>
</dbReference>
<dbReference type="AlphaFoldDB" id="C7RAB4"/>
<keyword evidence="1" id="KW-0472">Membrane</keyword>
<proteinExistence type="predicted"/>
<name>C7RAB4_KANKD</name>
<dbReference type="RefSeq" id="WP_012800747.1">
    <property type="nucleotide sequence ID" value="NC_013166.1"/>
</dbReference>
<dbReference type="EMBL" id="CP001707">
    <property type="protein sequence ID" value="ACV26233.1"/>
    <property type="molecule type" value="Genomic_DNA"/>
</dbReference>
<dbReference type="STRING" id="523791.Kkor_0813"/>
<gene>
    <name evidence="2" type="ordered locus">Kkor_0813</name>
</gene>
<keyword evidence="1" id="KW-0812">Transmembrane</keyword>
<dbReference type="eggNOG" id="ENOG5034AD2">
    <property type="taxonomic scope" value="Bacteria"/>
</dbReference>
<evidence type="ECO:0000313" key="2">
    <source>
        <dbReference type="EMBL" id="ACV26233.1"/>
    </source>
</evidence>
<evidence type="ECO:0000256" key="1">
    <source>
        <dbReference type="SAM" id="Phobius"/>
    </source>
</evidence>
<dbReference type="InParanoid" id="C7RAB4"/>
<dbReference type="HOGENOM" id="CLU_2046502_0_0_6"/>
<keyword evidence="1" id="KW-1133">Transmembrane helix</keyword>
<organism evidence="2 3">
    <name type="scientific">Kangiella koreensis (strain DSM 16069 / JCM 12317 / KCTC 12182 / SW-125)</name>
    <dbReference type="NCBI Taxonomy" id="523791"/>
    <lineage>
        <taxon>Bacteria</taxon>
        <taxon>Pseudomonadati</taxon>
        <taxon>Pseudomonadota</taxon>
        <taxon>Gammaproteobacteria</taxon>
        <taxon>Kangiellales</taxon>
        <taxon>Kangiellaceae</taxon>
        <taxon>Kangiella</taxon>
    </lineage>
</organism>
<sequence>MAPLIIAGLYGLMFLVIKLVTSFEFNNEIRLIINILVGIGALVLPIVIYSLIDFKLTHRAINLVGHSWCEEQNVEFKKVEMHKNHFALIYLQENKKMRKKFRVRFIPTTWFIKSVEWLEK</sequence>